<dbReference type="Pfam" id="PF13649">
    <property type="entry name" value="Methyltransf_25"/>
    <property type="match status" value="1"/>
</dbReference>
<dbReference type="EMBL" id="CP042913">
    <property type="protein sequence ID" value="QEG34952.1"/>
    <property type="molecule type" value="Genomic_DNA"/>
</dbReference>
<dbReference type="RefSeq" id="WP_148073523.1">
    <property type="nucleotide sequence ID" value="NZ_CP042913.1"/>
</dbReference>
<evidence type="ECO:0000313" key="3">
    <source>
        <dbReference type="Proteomes" id="UP000323917"/>
    </source>
</evidence>
<dbReference type="GO" id="GO:0016740">
    <property type="term" value="F:transferase activity"/>
    <property type="evidence" value="ECO:0007669"/>
    <property type="project" value="UniProtKB-KW"/>
</dbReference>
<dbReference type="Proteomes" id="UP000323917">
    <property type="component" value="Chromosome"/>
</dbReference>
<evidence type="ECO:0000259" key="1">
    <source>
        <dbReference type="Pfam" id="PF13649"/>
    </source>
</evidence>
<dbReference type="AlphaFoldDB" id="A0A5B9QBR3"/>
<sequence>MSYQDWNCLAAEFEKSVCDITASSGEQLVELVDAAHPTRRQTLVDAGCGIGTFAKQFGRRYGKVVAFDFASAMVRRARGLCRELNHATWQTLPLEDAGAQLGTVGHLVACLNVITSPNAALRTRQWDSVVQLVRPGGHLLLVVPSLESARHVAEHDSEAFGGTLDTEADLVNRRDTEQKHYTRQELRRALVGRGMKVDHLREVHYPWDDDGLDASDAIPPWDWVCLAQKPLAA</sequence>
<name>A0A5B9QBR3_9BACT</name>
<dbReference type="InterPro" id="IPR029063">
    <property type="entry name" value="SAM-dependent_MTases_sf"/>
</dbReference>
<dbReference type="Gene3D" id="3.40.50.150">
    <property type="entry name" value="Vaccinia Virus protein VP39"/>
    <property type="match status" value="1"/>
</dbReference>
<dbReference type="OrthoDB" id="278023at2"/>
<proteinExistence type="predicted"/>
<organism evidence="2 3">
    <name type="scientific">Bythopirellula goksoeyrii</name>
    <dbReference type="NCBI Taxonomy" id="1400387"/>
    <lineage>
        <taxon>Bacteria</taxon>
        <taxon>Pseudomonadati</taxon>
        <taxon>Planctomycetota</taxon>
        <taxon>Planctomycetia</taxon>
        <taxon>Pirellulales</taxon>
        <taxon>Lacipirellulaceae</taxon>
        <taxon>Bythopirellula</taxon>
    </lineage>
</organism>
<dbReference type="SUPFAM" id="SSF53335">
    <property type="entry name" value="S-adenosyl-L-methionine-dependent methyltransferases"/>
    <property type="match status" value="1"/>
</dbReference>
<dbReference type="InterPro" id="IPR041698">
    <property type="entry name" value="Methyltransf_25"/>
</dbReference>
<gene>
    <name evidence="2" type="ORF">Pr1d_22410</name>
</gene>
<evidence type="ECO:0000313" key="2">
    <source>
        <dbReference type="EMBL" id="QEG34952.1"/>
    </source>
</evidence>
<reference evidence="2 3" key="1">
    <citation type="submission" date="2019-08" db="EMBL/GenBank/DDBJ databases">
        <title>Deep-cultivation of Planctomycetes and their phenomic and genomic characterization uncovers novel biology.</title>
        <authorList>
            <person name="Wiegand S."/>
            <person name="Jogler M."/>
            <person name="Boedeker C."/>
            <person name="Pinto D."/>
            <person name="Vollmers J."/>
            <person name="Rivas-Marin E."/>
            <person name="Kohn T."/>
            <person name="Peeters S.H."/>
            <person name="Heuer A."/>
            <person name="Rast P."/>
            <person name="Oberbeckmann S."/>
            <person name="Bunk B."/>
            <person name="Jeske O."/>
            <person name="Meyerdierks A."/>
            <person name="Storesund J.E."/>
            <person name="Kallscheuer N."/>
            <person name="Luecker S."/>
            <person name="Lage O.M."/>
            <person name="Pohl T."/>
            <person name="Merkel B.J."/>
            <person name="Hornburger P."/>
            <person name="Mueller R.-W."/>
            <person name="Bruemmer F."/>
            <person name="Labrenz M."/>
            <person name="Spormann A.M."/>
            <person name="Op den Camp H."/>
            <person name="Overmann J."/>
            <person name="Amann R."/>
            <person name="Jetten M.S.M."/>
            <person name="Mascher T."/>
            <person name="Medema M.H."/>
            <person name="Devos D.P."/>
            <person name="Kaster A.-K."/>
            <person name="Ovreas L."/>
            <person name="Rohde M."/>
            <person name="Galperin M.Y."/>
            <person name="Jogler C."/>
        </authorList>
    </citation>
    <scope>NUCLEOTIDE SEQUENCE [LARGE SCALE GENOMIC DNA]</scope>
    <source>
        <strain evidence="2 3">Pr1d</strain>
    </source>
</reference>
<keyword evidence="3" id="KW-1185">Reference proteome</keyword>
<accession>A0A5B9QBR3</accession>
<dbReference type="KEGG" id="bgok:Pr1d_22410"/>
<protein>
    <submittedName>
        <fullName evidence="2">Mg-protoporphyrin IX methyl transferase</fullName>
    </submittedName>
</protein>
<feature type="domain" description="Methyltransferase" evidence="1">
    <location>
        <begin position="44"/>
        <end position="137"/>
    </location>
</feature>
<keyword evidence="2" id="KW-0808">Transferase</keyword>